<reference evidence="3" key="1">
    <citation type="submission" date="2011-03" db="EMBL/GenBank/DDBJ databases">
        <authorList>
            <person name="Voget S."/>
            <person name="Streit W.R."/>
            <person name="Jaeger K.E."/>
            <person name="Daniel R."/>
        </authorList>
    </citation>
    <scope>NUCLEOTIDE SEQUENCE [LARGE SCALE GENOMIC DNA]</scope>
    <source>
        <strain evidence="3">PG1</strain>
    </source>
</reference>
<dbReference type="Pfam" id="PF04314">
    <property type="entry name" value="PCuAC"/>
    <property type="match status" value="1"/>
</dbReference>
<dbReference type="OrthoDB" id="9796962at2"/>
<dbReference type="SUPFAM" id="SSF110087">
    <property type="entry name" value="DR1885-like metal-binding protein"/>
    <property type="match status" value="1"/>
</dbReference>
<accession>A0A0B6RUG9</accession>
<dbReference type="HOGENOM" id="CLU_100939_1_3_4"/>
<evidence type="ECO:0000313" key="2">
    <source>
        <dbReference type="EMBL" id="AJK48982.1"/>
    </source>
</evidence>
<dbReference type="InterPro" id="IPR036182">
    <property type="entry name" value="PCuAC_sf"/>
</dbReference>
<reference evidence="2 3" key="2">
    <citation type="journal article" date="2016" name="Appl. Microbiol. Biotechnol.">
        <title>Mutations improving production and secretion of extracellular lipase by Burkholderia glumae PG1.</title>
        <authorList>
            <person name="Knapp A."/>
            <person name="Voget S."/>
            <person name="Gao R."/>
            <person name="Zaburannyi N."/>
            <person name="Krysciak D."/>
            <person name="Breuer M."/>
            <person name="Hauer B."/>
            <person name="Streit W.R."/>
            <person name="Muller R."/>
            <person name="Daniel R."/>
            <person name="Jaeger K.E."/>
        </authorList>
    </citation>
    <scope>NUCLEOTIDE SEQUENCE [LARGE SCALE GENOMIC DNA]</scope>
    <source>
        <strain evidence="2 3">PG1</strain>
    </source>
</reference>
<dbReference type="Gene3D" id="2.60.40.1890">
    <property type="entry name" value="PCu(A)C copper chaperone"/>
    <property type="match status" value="1"/>
</dbReference>
<name>A0A0B6RUG9_BURPL</name>
<gene>
    <name evidence="2" type="ORF">BGL_2c09040</name>
</gene>
<sequence>MKLAFRLLAAAPLVAACATAFAAPGALTVSHCRIRAMPAGIPSGGFFEIANSGAKPVDLTDVATDAFGMAMLHQTQSNGSMSKMVMVDKATVPANGTLSFAPGGYHVMLEEPKQALKVGTTIPLTFTFSDGEKLTSSCMLESPKAMSK</sequence>
<feature type="chain" id="PRO_5002122023" evidence="1">
    <location>
        <begin position="23"/>
        <end position="148"/>
    </location>
</feature>
<protein>
    <submittedName>
        <fullName evidence="2">DR1885-like copper-binding protein</fullName>
    </submittedName>
</protein>
<evidence type="ECO:0000256" key="1">
    <source>
        <dbReference type="SAM" id="SignalP"/>
    </source>
</evidence>
<organism evidence="2 3">
    <name type="scientific">Burkholderia plantarii</name>
    <dbReference type="NCBI Taxonomy" id="41899"/>
    <lineage>
        <taxon>Bacteria</taxon>
        <taxon>Pseudomonadati</taxon>
        <taxon>Pseudomonadota</taxon>
        <taxon>Betaproteobacteria</taxon>
        <taxon>Burkholderiales</taxon>
        <taxon>Burkholderiaceae</taxon>
        <taxon>Burkholderia</taxon>
    </lineage>
</organism>
<feature type="signal peptide" evidence="1">
    <location>
        <begin position="1"/>
        <end position="22"/>
    </location>
</feature>
<dbReference type="PANTHER" id="PTHR36302">
    <property type="entry name" value="BLR7088 PROTEIN"/>
    <property type="match status" value="1"/>
</dbReference>
<dbReference type="EMBL" id="CP002581">
    <property type="protein sequence ID" value="AJK48982.1"/>
    <property type="molecule type" value="Genomic_DNA"/>
</dbReference>
<dbReference type="KEGG" id="bpla:bpln_2g09950"/>
<keyword evidence="3" id="KW-1185">Reference proteome</keyword>
<keyword evidence="1" id="KW-0732">Signal</keyword>
<dbReference type="RefSeq" id="WP_042627522.1">
    <property type="nucleotide sequence ID" value="NZ_BSTO01000029.1"/>
</dbReference>
<dbReference type="Proteomes" id="UP000031838">
    <property type="component" value="Chromosome 2"/>
</dbReference>
<dbReference type="InterPro" id="IPR007410">
    <property type="entry name" value="LpqE-like"/>
</dbReference>
<proteinExistence type="predicted"/>
<evidence type="ECO:0000313" key="3">
    <source>
        <dbReference type="Proteomes" id="UP000031838"/>
    </source>
</evidence>
<dbReference type="InterPro" id="IPR058248">
    <property type="entry name" value="Lxx211020-like"/>
</dbReference>
<dbReference type="PROSITE" id="PS51257">
    <property type="entry name" value="PROKAR_LIPOPROTEIN"/>
    <property type="match status" value="1"/>
</dbReference>
<dbReference type="PANTHER" id="PTHR36302:SF1">
    <property type="entry name" value="COPPER CHAPERONE PCU(A)C"/>
    <property type="match status" value="1"/>
</dbReference>
<dbReference type="KEGG" id="bgp:BGL_2c09040"/>
<dbReference type="AlphaFoldDB" id="A0A0B6RUG9"/>